<evidence type="ECO:0000313" key="2">
    <source>
        <dbReference type="Proteomes" id="UP000070133"/>
    </source>
</evidence>
<evidence type="ECO:0000313" key="1">
    <source>
        <dbReference type="EMBL" id="KXT07575.1"/>
    </source>
</evidence>
<protein>
    <submittedName>
        <fullName evidence="1">Uncharacterized protein</fullName>
    </submittedName>
</protein>
<dbReference type="AlphaFoldDB" id="A0A139HYN6"/>
<comment type="caution">
    <text evidence="1">The sequence shown here is derived from an EMBL/GenBank/DDBJ whole genome shotgun (WGS) entry which is preliminary data.</text>
</comment>
<gene>
    <name evidence="1" type="ORF">AC578_10232</name>
</gene>
<sequence>MQAPAAGAGSAETVIFGTRAKEEIEKPSELRLAGNEMLKSERVLGVKREILPATVQKLAEKRDSGHLNNGLSRSSSQRPNYTSLHLLETYKQLRLAEELPLNFDYISFWISSFQLLQKLRAAIAHLVDEQSVSLDEILVHFVLLDAAAAARHGKSLSDSALGAVAKVLGGYIEKNGGVLMTEAKRRARGYVLQDKEEEEAGSLQ</sequence>
<proteinExistence type="predicted"/>
<dbReference type="EMBL" id="LFZN01000001">
    <property type="protein sequence ID" value="KXT07575.1"/>
    <property type="molecule type" value="Genomic_DNA"/>
</dbReference>
<organism evidence="1 2">
    <name type="scientific">Pseudocercospora eumusae</name>
    <dbReference type="NCBI Taxonomy" id="321146"/>
    <lineage>
        <taxon>Eukaryota</taxon>
        <taxon>Fungi</taxon>
        <taxon>Dikarya</taxon>
        <taxon>Ascomycota</taxon>
        <taxon>Pezizomycotina</taxon>
        <taxon>Dothideomycetes</taxon>
        <taxon>Dothideomycetidae</taxon>
        <taxon>Mycosphaerellales</taxon>
        <taxon>Mycosphaerellaceae</taxon>
        <taxon>Pseudocercospora</taxon>
    </lineage>
</organism>
<dbReference type="OrthoDB" id="5238236at2759"/>
<dbReference type="STRING" id="321146.A0A139HYN6"/>
<keyword evidence="2" id="KW-1185">Reference proteome</keyword>
<accession>A0A139HYN6</accession>
<dbReference type="Proteomes" id="UP000070133">
    <property type="component" value="Unassembled WGS sequence"/>
</dbReference>
<reference evidence="1 2" key="1">
    <citation type="submission" date="2015-07" db="EMBL/GenBank/DDBJ databases">
        <title>Comparative genomics of the Sigatoka disease complex on banana suggests a link between parallel evolutionary changes in Pseudocercospora fijiensis and Pseudocercospora eumusae and increased virulence on the banana host.</title>
        <authorList>
            <person name="Chang T.-C."/>
            <person name="Salvucci A."/>
            <person name="Crous P.W."/>
            <person name="Stergiopoulos I."/>
        </authorList>
    </citation>
    <scope>NUCLEOTIDE SEQUENCE [LARGE SCALE GENOMIC DNA]</scope>
    <source>
        <strain evidence="1 2">CBS 114824</strain>
    </source>
</reference>
<name>A0A139HYN6_9PEZI</name>